<evidence type="ECO:0008006" key="8">
    <source>
        <dbReference type="Google" id="ProtNLM"/>
    </source>
</evidence>
<feature type="domain" description="DUF6531" evidence="4">
    <location>
        <begin position="55"/>
        <end position="127"/>
    </location>
</feature>
<keyword evidence="7" id="KW-1185">Reference proteome</keyword>
<protein>
    <recommendedName>
        <fullName evidence="8">Rhs family protein</fullName>
    </recommendedName>
</protein>
<dbReference type="InterPro" id="IPR050708">
    <property type="entry name" value="T6SS_VgrG/RHS"/>
</dbReference>
<reference evidence="6 7" key="2">
    <citation type="journal article" date="2011" name="Mol. Biol. Evol.">
        <title>Unity in variety--the pan-genome of the Chlamydiae.</title>
        <authorList>
            <person name="Collingro A."/>
            <person name="Tischler P."/>
            <person name="Weinmaier T."/>
            <person name="Penz T."/>
            <person name="Heinz E."/>
            <person name="Brunham R.C."/>
            <person name="Read T.D."/>
            <person name="Bavoil P.M."/>
            <person name="Sachse K."/>
            <person name="Kahane S."/>
            <person name="Friedman M.G."/>
            <person name="Rattei T."/>
            <person name="Myers G.S."/>
            <person name="Horn M."/>
        </authorList>
    </citation>
    <scope>NUCLEOTIDE SEQUENCE [LARGE SCALE GENOMIC DNA]</scope>
    <source>
        <strain evidence="7">UV7</strain>
    </source>
</reference>
<feature type="chain" id="PRO_5003374056" description="Rhs family protein" evidence="3">
    <location>
        <begin position="21"/>
        <end position="1818"/>
    </location>
</feature>
<organism evidence="6 7">
    <name type="scientific">Parachlamydia acanthamoebae (strain UV7)</name>
    <dbReference type="NCBI Taxonomy" id="765952"/>
    <lineage>
        <taxon>Bacteria</taxon>
        <taxon>Pseudomonadati</taxon>
        <taxon>Chlamydiota</taxon>
        <taxon>Chlamydiia</taxon>
        <taxon>Parachlamydiales</taxon>
        <taxon>Parachlamydiaceae</taxon>
        <taxon>Parachlamydia</taxon>
    </lineage>
</organism>
<dbReference type="RefSeq" id="WP_013925333.1">
    <property type="nucleotide sequence ID" value="NC_015702.1"/>
</dbReference>
<gene>
    <name evidence="6" type="ordered locus">PUV_20630</name>
</gene>
<evidence type="ECO:0000313" key="6">
    <source>
        <dbReference type="EMBL" id="CCB87013.1"/>
    </source>
</evidence>
<reference key="1">
    <citation type="journal article" date="2011" name="Mol. Biol. Evol.">
        <title>Unity in variety -- the pan-genome of the Chlamydiae.</title>
        <authorList>
            <person name="Collingro A."/>
            <person name="Tischler P."/>
            <person name="Weinmaier T."/>
            <person name="Penz T."/>
            <person name="Heinz E."/>
            <person name="Brunham R.C."/>
            <person name="Read T.D."/>
            <person name="Bavoil P.M."/>
            <person name="Sachse K."/>
            <person name="Kahane S."/>
            <person name="Friedman M.G."/>
            <person name="Rattei T."/>
            <person name="Myers G.S.A."/>
            <person name="Horn M."/>
        </authorList>
    </citation>
    <scope>NUCLEOTIDE SEQUENCE</scope>
    <source>
        <strain>UV7</strain>
    </source>
</reference>
<dbReference type="Pfam" id="PF20148">
    <property type="entry name" value="DUF6531"/>
    <property type="match status" value="1"/>
</dbReference>
<dbReference type="PANTHER" id="PTHR32305">
    <property type="match status" value="1"/>
</dbReference>
<dbReference type="InterPro" id="IPR006530">
    <property type="entry name" value="YD"/>
</dbReference>
<evidence type="ECO:0000256" key="2">
    <source>
        <dbReference type="SAM" id="MobiDB-lite"/>
    </source>
</evidence>
<dbReference type="InterPro" id="IPR045351">
    <property type="entry name" value="DUF6531"/>
</dbReference>
<evidence type="ECO:0000256" key="1">
    <source>
        <dbReference type="ARBA" id="ARBA00022737"/>
    </source>
</evidence>
<keyword evidence="3" id="KW-0732">Signal</keyword>
<dbReference type="HOGENOM" id="CLU_002321_0_0_0"/>
<dbReference type="InterPro" id="IPR022385">
    <property type="entry name" value="Rhs_assc_core"/>
</dbReference>
<evidence type="ECO:0000259" key="5">
    <source>
        <dbReference type="Pfam" id="PF25023"/>
    </source>
</evidence>
<name>F8L189_PARAV</name>
<feature type="region of interest" description="Disordered" evidence="2">
    <location>
        <begin position="1564"/>
        <end position="1590"/>
    </location>
</feature>
<proteinExistence type="predicted"/>
<dbReference type="EMBL" id="FR872580">
    <property type="protein sequence ID" value="CCB87013.1"/>
    <property type="molecule type" value="Genomic_DNA"/>
</dbReference>
<dbReference type="KEGG" id="puv:PUV_20630"/>
<dbReference type="STRING" id="765952.PUV_20630"/>
<dbReference type="InterPro" id="IPR056823">
    <property type="entry name" value="TEN-like_YD-shell"/>
</dbReference>
<dbReference type="NCBIfam" id="TIGR03696">
    <property type="entry name" value="Rhs_assc_core"/>
    <property type="match status" value="1"/>
</dbReference>
<evidence type="ECO:0000259" key="4">
    <source>
        <dbReference type="Pfam" id="PF20148"/>
    </source>
</evidence>
<feature type="domain" description="Teneurin-like YD-shell" evidence="5">
    <location>
        <begin position="1242"/>
        <end position="1529"/>
    </location>
</feature>
<sequence length="1818" mass="209008">MNRLIRLLLSLFLTVSPLFSEEFKEVKLLPKSNEDYETRVTQANFSGVPNAFVGGMVNAVTGDLALYEVDLVIPGPTPITFERSYSSSFNKNGTLELGWNLNHLTRIKKQQGNAVTLNEGQGALTVFQRRQENDEKFYVSKQSIDQGMTNCGKGEISGRTNTKNTYLTRSKLKEGGIRHYRLYDGSGLHHLYKKLDHSHNINYLLKRTTFPNGNLLYYDYNKDHEIAYCSLKSGTQHLTGFGFTYEKYDIHCRTNVNLDDGRHIHYLFYKINGEWCLKKVDRPDGLSLHYEYQNGKYDRFPRISRRWLSFTRYTDIHYWMKNDPVSDGKVLKSHDRQRFRVKSLAEPVGADDQPIQTYRFQYYLNAENLGGRTEVFDVNSSKTIYYYNEFQRLTALDYYGDRSDPYRKERLYWGKDADAGNVIAQTISGPENAFSIIHSFNYDSAGNPIEEAFHGNLTGKNTISPNIGSDGKTIKNGCESHTIYRTFSNDRFNLKLSETEGPQKNVYIYYKDKDLLKTKFAYDNSTLKSRNFYEYNSRGFLTREIIDDATTDTKNDLTNATQRIIREFSERTQAPFGLTEEEKLIYTDPNGNEICVKRIRNLHNSIGKLYEQHHYDIGDNLRYRLHWEYDARGNIIRAVNANGEETLRQYDELNQLVYEQGPNKAFHVEYSYDCVGRLTSATTVDHSTNQRYIIRHQYDKRGNRISSTDWYGNQTHYEYDRFDRLVKTTHPSIPSANGQLFRPEERIEYNALGHITKITNGNGYSIDQKNTIRGKPFEINYPDGSSERMTYNLDGTLQETIDKNGMTTRYSYDYQKRPIQIEYIASTGESLGIHTKEYSAFHLIREIDAEGHVTSYEYDRLGRPKAVIKADAAIYNTYDTLGRKDTVKTFYGHTSGDYTLEVFEYDSKDRIVAERTEDDQGNILRKQTYVYDASGNKLQVSTYSDAGVGTTYFTYNFNNQPTKIVDPDNNITLINYRYDYRDAYNMVVPYSESIDPQGNVTISIGNARGKTAKIQKKNGMGQVIQERDFFYDGAGQLIQTQEKVFKLDAYDRQVVTQWTYDPIGQMTSCIEAVGTPEQKTTCHAYNNCSQKVVTYKPDGNQIAYAYDAKGRLATVTSTDQTISYAYTYNLNDIPILVEDLIHQTQSQKTYDSNNNLIEEILGNGIKLSYAYDRQGRLLATTLPDQSSIVYMYNAVDLLAVKRLSSSGEKQYEQTYQYDLGGNLREKQLPFNLGTVTQSYDLLNRHRSIQSSYFSELDVQYDSVGNLTSQLFKDPIGETPCKYSYDHLYQLSREDSVSSHTYQHDSLLNRFTKDEQIFDYNSLNQLLGDKLGAYTYDRNGNLAEKYDQKYAYDAWDRLISVTTENNRFTYVYDDLNRRLCKEAARWDPFTNEWTAEEKQYFLYQGENEIGSCDEDYNMQELRVLGSGRGAEIGASIALEIGGETYIPLCNFAGNTQVLLNTSGEPVDIYRYTAFGEEVTLDASGATKNPTTAWRFSSKRYDPETGFIYFGRRYYDPKIARWITADPLSFDAGPNLYAYVNNSPLTHIDLYGLWVDWLDQRRERDTQERIKNSSSASRARDRDEPSQGDGTHKYASKVREDFLFECILPGCEQVQSYDLSDEGRPEIPDKQICVETGVLTGLKESKNIARYVSDLIKGYDVHGVSNPSRFIFDFVECALGLMKIATKPVKGLHEHWDNFFASASSSAKILVVCHSQGAIHVRNALLSYNKELRNRILVLAIAPAAYISKSICADVQHYRAKAWRDLVPRVDILGARKNRGTITTLDSHPDAEWFDHSFVSPTYEKVLKKHLENFTTHGTL</sequence>
<keyword evidence="1" id="KW-0677">Repeat</keyword>
<dbReference type="NCBIfam" id="TIGR01643">
    <property type="entry name" value="YD_repeat_2x"/>
    <property type="match status" value="3"/>
</dbReference>
<evidence type="ECO:0000313" key="7">
    <source>
        <dbReference type="Proteomes" id="UP000000495"/>
    </source>
</evidence>
<accession>F8L189</accession>
<dbReference type="Gene3D" id="2.180.10.10">
    <property type="entry name" value="RHS repeat-associated core"/>
    <property type="match status" value="3"/>
</dbReference>
<dbReference type="Pfam" id="PF05593">
    <property type="entry name" value="RHS_repeat"/>
    <property type="match status" value="3"/>
</dbReference>
<dbReference type="Proteomes" id="UP000000495">
    <property type="component" value="Chromosome"/>
</dbReference>
<dbReference type="PANTHER" id="PTHR32305:SF15">
    <property type="entry name" value="PROTEIN RHSA-RELATED"/>
    <property type="match status" value="1"/>
</dbReference>
<evidence type="ECO:0000256" key="3">
    <source>
        <dbReference type="SAM" id="SignalP"/>
    </source>
</evidence>
<dbReference type="Pfam" id="PF25023">
    <property type="entry name" value="TEN_YD-shell"/>
    <property type="match status" value="1"/>
</dbReference>
<dbReference type="eggNOG" id="COG3209">
    <property type="taxonomic scope" value="Bacteria"/>
</dbReference>
<dbReference type="InterPro" id="IPR031325">
    <property type="entry name" value="RHS_repeat"/>
</dbReference>
<feature type="signal peptide" evidence="3">
    <location>
        <begin position="1"/>
        <end position="20"/>
    </location>
</feature>